<protein>
    <recommendedName>
        <fullName evidence="4">Holin</fullName>
    </recommendedName>
</protein>
<dbReference type="RefSeq" id="WP_086072144.1">
    <property type="nucleotide sequence ID" value="NZ_CP021109.1"/>
</dbReference>
<evidence type="ECO:0008006" key="4">
    <source>
        <dbReference type="Google" id="ProtNLM"/>
    </source>
</evidence>
<dbReference type="InterPro" id="IPR057700">
    <property type="entry name" value="DUF7940"/>
</dbReference>
<feature type="transmembrane region" description="Helical" evidence="1">
    <location>
        <begin position="55"/>
        <end position="72"/>
    </location>
</feature>
<dbReference type="Pfam" id="PF25612">
    <property type="entry name" value="DUF7940"/>
    <property type="match status" value="1"/>
</dbReference>
<proteinExistence type="predicted"/>
<evidence type="ECO:0000256" key="1">
    <source>
        <dbReference type="SAM" id="Phobius"/>
    </source>
</evidence>
<keyword evidence="3" id="KW-1185">Reference proteome</keyword>
<accession>A0A1W6YYX7</accession>
<evidence type="ECO:0000313" key="3">
    <source>
        <dbReference type="Proteomes" id="UP000194139"/>
    </source>
</evidence>
<reference evidence="2 3" key="1">
    <citation type="submission" date="2017-05" db="EMBL/GenBank/DDBJ databases">
        <title>Complete and WGS of Bordetella genogroups.</title>
        <authorList>
            <person name="Spilker T."/>
            <person name="LiPuma J."/>
        </authorList>
    </citation>
    <scope>NUCLEOTIDE SEQUENCE [LARGE SCALE GENOMIC DNA]</scope>
    <source>
        <strain evidence="2 3">AU17164</strain>
    </source>
</reference>
<evidence type="ECO:0000313" key="2">
    <source>
        <dbReference type="EMBL" id="ARP86307.1"/>
    </source>
</evidence>
<sequence length="86" mass="9440">MSFRIRLVEGWQELHKASSVIAASFFAALYALGPTLIDAWNMVPSDLKAALPEGAARWLSIAAFVLLVLFRYTKIERKKGSGDGSL</sequence>
<keyword evidence="1" id="KW-1133">Transmembrane helix</keyword>
<name>A0A1W6YYX7_9BORD</name>
<organism evidence="2 3">
    <name type="scientific">Bordetella genomosp. 9</name>
    <dbReference type="NCBI Taxonomy" id="1416803"/>
    <lineage>
        <taxon>Bacteria</taxon>
        <taxon>Pseudomonadati</taxon>
        <taxon>Pseudomonadota</taxon>
        <taxon>Betaproteobacteria</taxon>
        <taxon>Burkholderiales</taxon>
        <taxon>Alcaligenaceae</taxon>
        <taxon>Bordetella</taxon>
    </lineage>
</organism>
<keyword evidence="1" id="KW-0812">Transmembrane</keyword>
<dbReference type="EMBL" id="CP021109">
    <property type="protein sequence ID" value="ARP86307.1"/>
    <property type="molecule type" value="Genomic_DNA"/>
</dbReference>
<dbReference type="Proteomes" id="UP000194139">
    <property type="component" value="Chromosome"/>
</dbReference>
<feature type="transmembrane region" description="Helical" evidence="1">
    <location>
        <begin position="20"/>
        <end position="43"/>
    </location>
</feature>
<keyword evidence="1" id="KW-0472">Membrane</keyword>
<dbReference type="AlphaFoldDB" id="A0A1W6YYX7"/>
<gene>
    <name evidence="2" type="ORF">CAL13_08930</name>
</gene>